<reference evidence="2 3" key="1">
    <citation type="submission" date="2011-08" db="EMBL/GenBank/DDBJ databases">
        <title>The complete genome of Methanofollis liminatans DSM 4140.</title>
        <authorList>
            <consortium name="US DOE Joint Genome Institute (JGI-PGF)"/>
            <person name="Lucas S."/>
            <person name="Han J."/>
            <person name="Lapidus A."/>
            <person name="Bruce D."/>
            <person name="Goodwin L."/>
            <person name="Pitluck S."/>
            <person name="Peters L."/>
            <person name="Kyrpides N."/>
            <person name="Mavromatis K."/>
            <person name="Ivanova N."/>
            <person name="Mikhailova N."/>
            <person name="Lu M."/>
            <person name="Detter J.C."/>
            <person name="Tapia R."/>
            <person name="Han C."/>
            <person name="Land M."/>
            <person name="Hauser L."/>
            <person name="Markowitz V."/>
            <person name="Cheng J.-F."/>
            <person name="Hugenholtz P."/>
            <person name="Woyke T."/>
            <person name="Wu D."/>
            <person name="Spring S."/>
            <person name="Schuler E."/>
            <person name="Brambilla E."/>
            <person name="Klenk H.-P."/>
            <person name="Eisen J.A."/>
        </authorList>
    </citation>
    <scope>NUCLEOTIDE SEQUENCE [LARGE SCALE GENOMIC DNA]</scope>
    <source>
        <strain evidence="2 3">DSM 4140</strain>
    </source>
</reference>
<name>J1L406_9EURY</name>
<dbReference type="PANTHER" id="PTHR44119:SF7">
    <property type="entry name" value="MAGNESIUM CHELATASE SUBUNIT"/>
    <property type="match status" value="1"/>
</dbReference>
<dbReference type="HOGENOM" id="CLU_002017_1_0_2"/>
<dbReference type="PATRIC" id="fig|28892.9.peg.1631"/>
<dbReference type="AlphaFoldDB" id="J1L406"/>
<gene>
    <name evidence="2" type="ORF">Metli_1504</name>
</gene>
<dbReference type="InterPro" id="IPR003672">
    <property type="entry name" value="CobN/Mg_chltase"/>
</dbReference>
<dbReference type="NCBIfam" id="NF004646">
    <property type="entry name" value="PRK05989.2-4"/>
    <property type="match status" value="1"/>
</dbReference>
<evidence type="ECO:0000259" key="1">
    <source>
        <dbReference type="Pfam" id="PF02514"/>
    </source>
</evidence>
<dbReference type="STRING" id="28892.Metli_1504"/>
<dbReference type="EMBL" id="CM001555">
    <property type="protein sequence ID" value="EJG07455.1"/>
    <property type="molecule type" value="Genomic_DNA"/>
</dbReference>
<evidence type="ECO:0000313" key="3">
    <source>
        <dbReference type="Proteomes" id="UP000005095"/>
    </source>
</evidence>
<organism evidence="2 3">
    <name type="scientific">Methanofollis liminatans DSM 4140</name>
    <dbReference type="NCBI Taxonomy" id="28892"/>
    <lineage>
        <taxon>Archaea</taxon>
        <taxon>Methanobacteriati</taxon>
        <taxon>Methanobacteriota</taxon>
        <taxon>Stenosarchaea group</taxon>
        <taxon>Methanomicrobia</taxon>
        <taxon>Methanomicrobiales</taxon>
        <taxon>Methanomicrobiaceae</taxon>
        <taxon>Methanofollis</taxon>
    </lineage>
</organism>
<dbReference type="PANTHER" id="PTHR44119">
    <property type="entry name" value="MAGNESIUM-CHELATASE SUBUNIT CHLH, CHLOROPLASTIC"/>
    <property type="match status" value="1"/>
</dbReference>
<accession>J1L406</accession>
<proteinExistence type="predicted"/>
<protein>
    <submittedName>
        <fullName evidence="2">CobN/magnesium chelatase</fullName>
    </submittedName>
</protein>
<dbReference type="Proteomes" id="UP000005095">
    <property type="component" value="Chromosome"/>
</dbReference>
<sequence>MAWGNELPLFQEAAAELGLELRGWAVHDLKGDASLREECRGALGRADLVLVHPSSEPWWDEVMEGIAAGTPVATFGYNDAFWDASTAPLGVVATLNAYYLFGGRENIRNMLAYAVHELLGIDCPYCLPQLTLWEGIYHPDAPAPFTSAGEYRAWRPRRHPRSVGLLFSRTAWLTGDMAVVDALIREFERDCDVIPVLCFGTGDLETGALSSAAVIDLYFGDGIDALVESRSFIHASDADAYREQLSRLDCPVVHPLVLYHTTEEEWRSSREGMESDEIGWCVALPEFQGMIEMLPVGVAVAGDTGVHRSIPERVRRVADRLRAWMRLRNTPASERKVAFILHNKPCASVEGGVGAGAHLDTLESVARLLRVMAAAGYAVIPPADGEDLIRTILDRKAIAEFRWTAVGEIVEKGGALDLIEVERYMRWFSTLPDDVRQAVNDAWGEPPGGKEGVPPAMVYEGRIVVTGVRFGNAVVCVQPKRGCAGSRCDGTVCRILHDPEIPPTHQYLATYRWLEDEFGADAIVHVGTHGNLEFLPGKSAAPSGSCYPDIAIGRVPHLYIYNADNPPEGTAAKRRACATLVDHAQAAMVESGLYGPLKELEMQIADYRRAEGSDGARAHALTHTIRDLIASSGLAEEIGCSGGEMGDRPFEDVVAAAEDLLTVTYETRIPDGMHIFGEMPAGREKASYIAAIMRHSGDLVKTLCRMAGVDPDTADAALRREMEASADAFVNALLEGCAPLEAAHRALGERLNDSDISLDAVVETVCDLSARIDASDEIRSLLHGLDGGFVSPGPSGLVTRGKPEVLPTGRNFYSLDPFRVPTPAAWRVGSRLADLLLSRYLDEEGAYPENVAMYWMASDIMWADGEQCAQVLALIGCEPVWLEGRVRSFRIVPVEDLGRPRIDVTIRTSGILRDNFYSCIELIDDAVRAVAALNEPEEVNYVRKHTRASGSTDRIFGSRPGTYGNGVSLAVYASAWKDEAEIADVFLRWNGYAYGRGRYGASSEDGLSSQLSSVAMTFNKTATDEYDLLGCCCYFGTHGGLTAAARAIGGRDVPAYYGDTRDADRVAIRSLADEVRRVTRTKLLNPKWIEGMQRHGYKGAGDIARRVGTVYGWEATTGEVDDRIFDEITRTFVLDPGMKQFFEEENPWAFEEIGRRLLEAYGRGLWKPDDDVIDGLKEAYLEAEGWMEDSMGSGSEVQGGAIPAMSLADIDEWRKNDRK</sequence>
<dbReference type="Pfam" id="PF02514">
    <property type="entry name" value="CobN-Mg_chel"/>
    <property type="match status" value="1"/>
</dbReference>
<feature type="domain" description="CobN/magnesium chelatase" evidence="1">
    <location>
        <begin position="97"/>
        <end position="1172"/>
    </location>
</feature>
<evidence type="ECO:0000313" key="2">
    <source>
        <dbReference type="EMBL" id="EJG07455.1"/>
    </source>
</evidence>
<keyword evidence="3" id="KW-1185">Reference proteome</keyword>
<dbReference type="CDD" id="cd10150">
    <property type="entry name" value="CobN_like"/>
    <property type="match status" value="1"/>
</dbReference>